<evidence type="ECO:0000313" key="2">
    <source>
        <dbReference type="Proteomes" id="UP000789920"/>
    </source>
</evidence>
<proteinExistence type="predicted"/>
<comment type="caution">
    <text evidence="1">The sequence shown here is derived from an EMBL/GenBank/DDBJ whole genome shotgun (WGS) entry which is preliminary data.</text>
</comment>
<evidence type="ECO:0000313" key="1">
    <source>
        <dbReference type="EMBL" id="CAG8735437.1"/>
    </source>
</evidence>
<dbReference type="EMBL" id="CAJVQC010027126">
    <property type="protein sequence ID" value="CAG8735437.1"/>
    <property type="molecule type" value="Genomic_DNA"/>
</dbReference>
<name>A0ACA9Q4I5_9GLOM</name>
<sequence length="227" mass="26117">METMEIVKSLIKKNDFMTSIDIQDVFYHIPLSSSSQNIYQNDKTSSRIGKKPQNQTFYLSGQHSFVSLFKVRNNRIYSNYTSNISETRLQDQYGQVQPSLISTVGRNSSIKIKNSMANKRQKPSLDKTRLEYPSEIVTAEYSTTGLVDHELGELQQKMFNFTPTNDNHMHRCITYQMGLPKSPRGLCVPRIELSCREHLEPLPIQKDHDSCTTLARQIESTSRPSFE</sequence>
<dbReference type="Proteomes" id="UP000789920">
    <property type="component" value="Unassembled WGS sequence"/>
</dbReference>
<protein>
    <submittedName>
        <fullName evidence="1">6298_t:CDS:1</fullName>
    </submittedName>
</protein>
<gene>
    <name evidence="1" type="ORF">RPERSI_LOCUS12605</name>
</gene>
<feature type="non-terminal residue" evidence="1">
    <location>
        <position position="227"/>
    </location>
</feature>
<accession>A0ACA9Q4I5</accession>
<organism evidence="1 2">
    <name type="scientific">Racocetra persica</name>
    <dbReference type="NCBI Taxonomy" id="160502"/>
    <lineage>
        <taxon>Eukaryota</taxon>
        <taxon>Fungi</taxon>
        <taxon>Fungi incertae sedis</taxon>
        <taxon>Mucoromycota</taxon>
        <taxon>Glomeromycotina</taxon>
        <taxon>Glomeromycetes</taxon>
        <taxon>Diversisporales</taxon>
        <taxon>Gigasporaceae</taxon>
        <taxon>Racocetra</taxon>
    </lineage>
</organism>
<reference evidence="1" key="1">
    <citation type="submission" date="2021-06" db="EMBL/GenBank/DDBJ databases">
        <authorList>
            <person name="Kallberg Y."/>
            <person name="Tangrot J."/>
            <person name="Rosling A."/>
        </authorList>
    </citation>
    <scope>NUCLEOTIDE SEQUENCE</scope>
    <source>
        <strain evidence="1">MA461A</strain>
    </source>
</reference>
<keyword evidence="2" id="KW-1185">Reference proteome</keyword>